<dbReference type="RefSeq" id="WP_076535098.1">
    <property type="nucleotide sequence ID" value="NZ_FOAC01000002.1"/>
</dbReference>
<evidence type="ECO:0000256" key="5">
    <source>
        <dbReference type="ARBA" id="ARBA00023004"/>
    </source>
</evidence>
<keyword evidence="10" id="KW-1185">Reference proteome</keyword>
<feature type="signal peptide" evidence="7">
    <location>
        <begin position="1"/>
        <end position="18"/>
    </location>
</feature>
<dbReference type="STRING" id="573024.SAMN05216208_2293"/>
<dbReference type="SUPFAM" id="SSF46626">
    <property type="entry name" value="Cytochrome c"/>
    <property type="match status" value="1"/>
</dbReference>
<evidence type="ECO:0000313" key="10">
    <source>
        <dbReference type="Proteomes" id="UP000186019"/>
    </source>
</evidence>
<keyword evidence="3 6" id="KW-0479">Metal-binding</keyword>
<dbReference type="GO" id="GO:0009055">
    <property type="term" value="F:electron transfer activity"/>
    <property type="evidence" value="ECO:0007669"/>
    <property type="project" value="InterPro"/>
</dbReference>
<reference evidence="10" key="1">
    <citation type="submission" date="2017-01" db="EMBL/GenBank/DDBJ databases">
        <authorList>
            <person name="Varghese N."/>
            <person name="Submissions S."/>
        </authorList>
    </citation>
    <scope>NUCLEOTIDE SEQUENCE [LARGE SCALE GENOMIC DNA]</scope>
    <source>
        <strain evidence="10">DSM 29590</strain>
    </source>
</reference>
<evidence type="ECO:0000313" key="9">
    <source>
        <dbReference type="EMBL" id="SIS24065.1"/>
    </source>
</evidence>
<evidence type="ECO:0000256" key="1">
    <source>
        <dbReference type="ARBA" id="ARBA00022448"/>
    </source>
</evidence>
<dbReference type="AlphaFoldDB" id="A0A1N7HGP1"/>
<evidence type="ECO:0000256" key="3">
    <source>
        <dbReference type="ARBA" id="ARBA00022723"/>
    </source>
</evidence>
<organism evidence="9 10">
    <name type="scientific">Roseovarius nanhaiticus</name>
    <dbReference type="NCBI Taxonomy" id="573024"/>
    <lineage>
        <taxon>Bacteria</taxon>
        <taxon>Pseudomonadati</taxon>
        <taxon>Pseudomonadota</taxon>
        <taxon>Alphaproteobacteria</taxon>
        <taxon>Rhodobacterales</taxon>
        <taxon>Roseobacteraceae</taxon>
        <taxon>Roseovarius</taxon>
    </lineage>
</organism>
<evidence type="ECO:0000256" key="7">
    <source>
        <dbReference type="SAM" id="SignalP"/>
    </source>
</evidence>
<evidence type="ECO:0000256" key="2">
    <source>
        <dbReference type="ARBA" id="ARBA00022617"/>
    </source>
</evidence>
<gene>
    <name evidence="9" type="ORF">SAMN05421666_3023</name>
</gene>
<dbReference type="OrthoDB" id="9805828at2"/>
<dbReference type="PANTHER" id="PTHR11961">
    <property type="entry name" value="CYTOCHROME C"/>
    <property type="match status" value="1"/>
</dbReference>
<dbReference type="InterPro" id="IPR002327">
    <property type="entry name" value="Cyt_c_1A/1B"/>
</dbReference>
<feature type="chain" id="PRO_5009942519" evidence="7">
    <location>
        <begin position="19"/>
        <end position="147"/>
    </location>
</feature>
<keyword evidence="4" id="KW-0249">Electron transport</keyword>
<dbReference type="EMBL" id="FTNV01000003">
    <property type="protein sequence ID" value="SIS24065.1"/>
    <property type="molecule type" value="Genomic_DNA"/>
</dbReference>
<dbReference type="GO" id="GO:0020037">
    <property type="term" value="F:heme binding"/>
    <property type="evidence" value="ECO:0007669"/>
    <property type="project" value="InterPro"/>
</dbReference>
<name>A0A1N7HGP1_9RHOB</name>
<keyword evidence="7" id="KW-0732">Signal</keyword>
<dbReference type="Gene3D" id="1.10.760.10">
    <property type="entry name" value="Cytochrome c-like domain"/>
    <property type="match status" value="1"/>
</dbReference>
<evidence type="ECO:0000256" key="6">
    <source>
        <dbReference type="PROSITE-ProRule" id="PRU00433"/>
    </source>
</evidence>
<feature type="domain" description="Cytochrome c" evidence="8">
    <location>
        <begin position="24"/>
        <end position="142"/>
    </location>
</feature>
<keyword evidence="2 6" id="KW-0349">Heme</keyword>
<evidence type="ECO:0000259" key="8">
    <source>
        <dbReference type="PROSITE" id="PS51007"/>
    </source>
</evidence>
<accession>A0A1N7HGP1</accession>
<keyword evidence="1" id="KW-0813">Transport</keyword>
<dbReference type="InterPro" id="IPR009056">
    <property type="entry name" value="Cyt_c-like_dom"/>
</dbReference>
<protein>
    <submittedName>
        <fullName evidence="9">Cytochrome c</fullName>
    </submittedName>
</protein>
<dbReference type="InterPro" id="IPR036909">
    <property type="entry name" value="Cyt_c-like_dom_sf"/>
</dbReference>
<evidence type="ECO:0000256" key="4">
    <source>
        <dbReference type="ARBA" id="ARBA00022982"/>
    </source>
</evidence>
<dbReference type="Proteomes" id="UP000186019">
    <property type="component" value="Unassembled WGS sequence"/>
</dbReference>
<dbReference type="PROSITE" id="PS51007">
    <property type="entry name" value="CYTC"/>
    <property type="match status" value="1"/>
</dbReference>
<sequence length="147" mass="15704">MFRSALITTALLAAPAYAQDVPSGDAAAGESVFNQCQACHVVENGVGEVLAGRNGKVGPNLYGISGRTLGSVEDFRYSKSLVAAGEEAGLEWNEENFVGYVQDPTGWLKEKLDDNRARGNMAYKLRSEEDAANVWAYIVSLDPEAGS</sequence>
<proteinExistence type="predicted"/>
<dbReference type="GO" id="GO:0046872">
    <property type="term" value="F:metal ion binding"/>
    <property type="evidence" value="ECO:0007669"/>
    <property type="project" value="UniProtKB-KW"/>
</dbReference>
<keyword evidence="5 6" id="KW-0408">Iron</keyword>